<evidence type="ECO:0008006" key="3">
    <source>
        <dbReference type="Google" id="ProtNLM"/>
    </source>
</evidence>
<protein>
    <recommendedName>
        <fullName evidence="3">Cell division protein</fullName>
    </recommendedName>
</protein>
<reference evidence="1 2" key="1">
    <citation type="submission" date="2023-12" db="EMBL/GenBank/DDBJ databases">
        <title>Novel species of the genus Arcicella isolated from rivers.</title>
        <authorList>
            <person name="Lu H."/>
        </authorList>
    </citation>
    <scope>NUCLEOTIDE SEQUENCE [LARGE SCALE GENOMIC DNA]</scope>
    <source>
        <strain evidence="1 2">DC2W</strain>
    </source>
</reference>
<dbReference type="EMBL" id="JAYGIL010000045">
    <property type="protein sequence ID" value="MEA5405829.1"/>
    <property type="molecule type" value="Genomic_DNA"/>
</dbReference>
<accession>A0ABU5SBM4</accession>
<evidence type="ECO:0000313" key="2">
    <source>
        <dbReference type="Proteomes" id="UP001303899"/>
    </source>
</evidence>
<gene>
    <name evidence="1" type="ORF">VB776_23020</name>
</gene>
<name>A0ABU5SBM4_9BACT</name>
<dbReference type="InterPro" id="IPR003615">
    <property type="entry name" value="HNH_nuc"/>
</dbReference>
<evidence type="ECO:0000313" key="1">
    <source>
        <dbReference type="EMBL" id="MEA5405829.1"/>
    </source>
</evidence>
<dbReference type="RefSeq" id="WP_323699221.1">
    <property type="nucleotide sequence ID" value="NZ_JAYGIL010000045.1"/>
</dbReference>
<comment type="caution">
    <text evidence="1">The sequence shown here is derived from an EMBL/GenBank/DDBJ whole genome shotgun (WGS) entry which is preliminary data.</text>
</comment>
<dbReference type="Proteomes" id="UP001303899">
    <property type="component" value="Unassembled WGS sequence"/>
</dbReference>
<organism evidence="1 2">
    <name type="scientific">Arcicella gelida</name>
    <dbReference type="NCBI Taxonomy" id="2984195"/>
    <lineage>
        <taxon>Bacteria</taxon>
        <taxon>Pseudomonadati</taxon>
        <taxon>Bacteroidota</taxon>
        <taxon>Cytophagia</taxon>
        <taxon>Cytophagales</taxon>
        <taxon>Flectobacillaceae</taxon>
        <taxon>Arcicella</taxon>
    </lineage>
</organism>
<proteinExistence type="predicted"/>
<keyword evidence="2" id="KW-1185">Reference proteome</keyword>
<dbReference type="CDD" id="cd00085">
    <property type="entry name" value="HNHc"/>
    <property type="match status" value="1"/>
</dbReference>
<sequence length="266" mass="30624">MSNESKNSRNIPLPIQREVRQRCGFGCVICGLPLYEYEHMEGWSNVKRHVADEITLLCDQHHREKTGGLLPIEEVRNANKNPYNFRNNTSKPYTLHYSGKKPKAKIGQLLIETNDNGYGTQFIPLLIDLIPIIGFILTEGHFLLNLVIFDEYNHVVLNVVNNQLVYRADLYDIQLVGRKLTIRKEQRNILLEIIFDTPDMIIISKANLYVNGLHLKIDEEKIVINNNEIFSFHNSRILAPVGISIGEYRGQEAAIGIEKIDRYKNK</sequence>